<dbReference type="EMBL" id="MU266998">
    <property type="protein sequence ID" value="KAH7917597.1"/>
    <property type="molecule type" value="Genomic_DNA"/>
</dbReference>
<proteinExistence type="predicted"/>
<evidence type="ECO:0000313" key="1">
    <source>
        <dbReference type="EMBL" id="KAH7917597.1"/>
    </source>
</evidence>
<name>A0ACB8AYS6_9AGAM</name>
<gene>
    <name evidence="1" type="ORF">BV22DRAFT_1026072</name>
</gene>
<keyword evidence="2" id="KW-1185">Reference proteome</keyword>
<organism evidence="1 2">
    <name type="scientific">Leucogyrophana mollusca</name>
    <dbReference type="NCBI Taxonomy" id="85980"/>
    <lineage>
        <taxon>Eukaryota</taxon>
        <taxon>Fungi</taxon>
        <taxon>Dikarya</taxon>
        <taxon>Basidiomycota</taxon>
        <taxon>Agaricomycotina</taxon>
        <taxon>Agaricomycetes</taxon>
        <taxon>Agaricomycetidae</taxon>
        <taxon>Boletales</taxon>
        <taxon>Boletales incertae sedis</taxon>
        <taxon>Leucogyrophana</taxon>
    </lineage>
</organism>
<comment type="caution">
    <text evidence="1">The sequence shown here is derived from an EMBL/GenBank/DDBJ whole genome shotgun (WGS) entry which is preliminary data.</text>
</comment>
<protein>
    <submittedName>
        <fullName evidence="1">Uncharacterized protein</fullName>
    </submittedName>
</protein>
<sequence length="109" mass="12379">MECNRVLFTAIIDSGSTINVMNKRIWEQIKLPMDTSNTIIMHDANGGQEKLDSCVERCPLICGAPVTYGRIYVSTKANFPLLLGRPWLRYNFVSLEERPKGTYLVFNPP</sequence>
<feature type="non-terminal residue" evidence="1">
    <location>
        <position position="109"/>
    </location>
</feature>
<evidence type="ECO:0000313" key="2">
    <source>
        <dbReference type="Proteomes" id="UP000790709"/>
    </source>
</evidence>
<dbReference type="Proteomes" id="UP000790709">
    <property type="component" value="Unassembled WGS sequence"/>
</dbReference>
<reference evidence="1" key="1">
    <citation type="journal article" date="2021" name="New Phytol.">
        <title>Evolutionary innovations through gain and loss of genes in the ectomycorrhizal Boletales.</title>
        <authorList>
            <person name="Wu G."/>
            <person name="Miyauchi S."/>
            <person name="Morin E."/>
            <person name="Kuo A."/>
            <person name="Drula E."/>
            <person name="Varga T."/>
            <person name="Kohler A."/>
            <person name="Feng B."/>
            <person name="Cao Y."/>
            <person name="Lipzen A."/>
            <person name="Daum C."/>
            <person name="Hundley H."/>
            <person name="Pangilinan J."/>
            <person name="Johnson J."/>
            <person name="Barry K."/>
            <person name="LaButti K."/>
            <person name="Ng V."/>
            <person name="Ahrendt S."/>
            <person name="Min B."/>
            <person name="Choi I.G."/>
            <person name="Park H."/>
            <person name="Plett J.M."/>
            <person name="Magnuson J."/>
            <person name="Spatafora J.W."/>
            <person name="Nagy L.G."/>
            <person name="Henrissat B."/>
            <person name="Grigoriev I.V."/>
            <person name="Yang Z.L."/>
            <person name="Xu J."/>
            <person name="Martin F.M."/>
        </authorList>
    </citation>
    <scope>NUCLEOTIDE SEQUENCE</scope>
    <source>
        <strain evidence="1">KUC20120723A-06</strain>
    </source>
</reference>
<accession>A0ACB8AYS6</accession>